<dbReference type="InterPro" id="IPR036864">
    <property type="entry name" value="Zn2-C6_fun-type_DNA-bd_sf"/>
</dbReference>
<dbReference type="PROSITE" id="PS00463">
    <property type="entry name" value="ZN2_CY6_FUNGAL_1"/>
    <property type="match status" value="1"/>
</dbReference>
<dbReference type="Gene3D" id="4.10.240.10">
    <property type="entry name" value="Zn(2)-C6 fungal-type DNA-binding domain"/>
    <property type="match status" value="1"/>
</dbReference>
<dbReference type="CDD" id="cd00067">
    <property type="entry name" value="GAL4"/>
    <property type="match status" value="1"/>
</dbReference>
<comment type="subcellular location">
    <subcellularLocation>
        <location evidence="1">Nucleus</location>
    </subcellularLocation>
</comment>
<dbReference type="EMBL" id="JAQJAE010000003">
    <property type="protein sequence ID" value="KAJ5602391.1"/>
    <property type="molecule type" value="Genomic_DNA"/>
</dbReference>
<feature type="compositionally biased region" description="Basic and acidic residues" evidence="7">
    <location>
        <begin position="481"/>
        <end position="494"/>
    </location>
</feature>
<evidence type="ECO:0000256" key="4">
    <source>
        <dbReference type="ARBA" id="ARBA00023125"/>
    </source>
</evidence>
<protein>
    <recommendedName>
        <fullName evidence="8">Zn(2)-C6 fungal-type domain-containing protein</fullName>
    </recommendedName>
</protein>
<name>A0AAD6E5N3_9EURO</name>
<keyword evidence="10" id="KW-1185">Reference proteome</keyword>
<dbReference type="GeneID" id="81586646"/>
<dbReference type="GO" id="GO:0006351">
    <property type="term" value="P:DNA-templated transcription"/>
    <property type="evidence" value="ECO:0007669"/>
    <property type="project" value="InterPro"/>
</dbReference>
<evidence type="ECO:0000256" key="5">
    <source>
        <dbReference type="ARBA" id="ARBA00023163"/>
    </source>
</evidence>
<sequence>MDPANRAIQELTPSNTSSGKLQPPPSRRRDKAQLSCKSCRSRKVRCDRLRPCSNCSSRGLGFSCVYTKTTTSVASSPAQAASSARLQLPATNMKDRIDQLESLVLELMHQIESSPHLQNELFITGRSIRLGELTKSIGESPLGDLRNVTSDQRSRNDRSNSRGNLDRVTVLEYDAQHYVSPSPSDYGSFRTPETSVNYVSSSHWAGILDGITDLRNHLTRDEEAHPVVLDPTWQPASFPKPNLLYSCAMHQTSASILKSLPPRPTVDRLISRYFNIIDIAPGMLSSAQPPLLLNNTLTMIQTDYWEPGIVHSGKFLREYERFWKAPHDAPILWIGILFSIMCLSTQFLQAFPSTTGCSPTLGHLRKTSQVGDNQSLVETYKQKVIQCLLLGHYTKGGPCVLETLILYFLIENFHLKDMEIGIWVLVGNIVQIAIHMGYHRDAKHFPSISPFAGEMRRRVWAMIVQLDFSVSTQLGLPRLVKESDTDTAEPRNLNDSDFDEDASALPDSKPETEVTPTLYVLAKLRLLSVGAKVADVATEPQPHAYAHILALDQQIDEARNTIPSSLKWIDLASSLNVPSQIMVQRIWLEVIIHQLKIVLHRTFLEPSRLHRQYDSSRSACLDSAMKILEFQRLVDEETQVDGLLYQSRWKVSSAFINDFLLATSVLSFYVQTHNNERDTAPGNSRDSEVELVDMAQIKDLLRTSQAIWSRQSTNSREARKAVVAIRYVLGGSRASTEPHASEDALLSAVPATAVSYFPGYSDFTSNYDIPGMDLGSTSTMEGMTWPIFTANLNDDVEQWLGGNGSQQMDMTL</sequence>
<accession>A0AAD6E5N3</accession>
<evidence type="ECO:0000313" key="9">
    <source>
        <dbReference type="EMBL" id="KAJ5602391.1"/>
    </source>
</evidence>
<comment type="caution">
    <text evidence="9">The sequence shown here is derived from an EMBL/GenBank/DDBJ whole genome shotgun (WGS) entry which is preliminary data.</text>
</comment>
<dbReference type="InterPro" id="IPR050613">
    <property type="entry name" value="Sec_Metabolite_Reg"/>
</dbReference>
<dbReference type="SUPFAM" id="SSF57701">
    <property type="entry name" value="Zn2/Cys6 DNA-binding domain"/>
    <property type="match status" value="1"/>
</dbReference>
<dbReference type="GO" id="GO:0000981">
    <property type="term" value="F:DNA-binding transcription factor activity, RNA polymerase II-specific"/>
    <property type="evidence" value="ECO:0007669"/>
    <property type="project" value="InterPro"/>
</dbReference>
<dbReference type="InterPro" id="IPR001138">
    <property type="entry name" value="Zn2Cys6_DnaBD"/>
</dbReference>
<dbReference type="GO" id="GO:0005634">
    <property type="term" value="C:nucleus"/>
    <property type="evidence" value="ECO:0007669"/>
    <property type="project" value="UniProtKB-SubCell"/>
</dbReference>
<evidence type="ECO:0000256" key="2">
    <source>
        <dbReference type="ARBA" id="ARBA00022723"/>
    </source>
</evidence>
<dbReference type="SMART" id="SM00066">
    <property type="entry name" value="GAL4"/>
    <property type="match status" value="1"/>
</dbReference>
<feature type="compositionally biased region" description="Polar residues" evidence="7">
    <location>
        <begin position="11"/>
        <end position="20"/>
    </location>
</feature>
<feature type="region of interest" description="Disordered" evidence="7">
    <location>
        <begin position="481"/>
        <end position="511"/>
    </location>
</feature>
<dbReference type="PANTHER" id="PTHR31001">
    <property type="entry name" value="UNCHARACTERIZED TRANSCRIPTIONAL REGULATORY PROTEIN"/>
    <property type="match status" value="1"/>
</dbReference>
<proteinExistence type="predicted"/>
<evidence type="ECO:0000256" key="3">
    <source>
        <dbReference type="ARBA" id="ARBA00023015"/>
    </source>
</evidence>
<gene>
    <name evidence="9" type="ORF">N7537_005347</name>
</gene>
<evidence type="ECO:0000256" key="1">
    <source>
        <dbReference type="ARBA" id="ARBA00004123"/>
    </source>
</evidence>
<dbReference type="SMART" id="SM00906">
    <property type="entry name" value="Fungal_trans"/>
    <property type="match status" value="1"/>
</dbReference>
<keyword evidence="5" id="KW-0804">Transcription</keyword>
<evidence type="ECO:0000256" key="6">
    <source>
        <dbReference type="ARBA" id="ARBA00023242"/>
    </source>
</evidence>
<evidence type="ECO:0000256" key="7">
    <source>
        <dbReference type="SAM" id="MobiDB-lite"/>
    </source>
</evidence>
<dbReference type="CDD" id="cd12148">
    <property type="entry name" value="fungal_TF_MHR"/>
    <property type="match status" value="1"/>
</dbReference>
<reference evidence="9" key="1">
    <citation type="journal article" date="2023" name="IMA Fungus">
        <title>Comparative genomic study of the Penicillium genus elucidates a diverse pangenome and 15 lateral gene transfer events.</title>
        <authorList>
            <person name="Petersen C."/>
            <person name="Sorensen T."/>
            <person name="Nielsen M.R."/>
            <person name="Sondergaard T.E."/>
            <person name="Sorensen J.L."/>
            <person name="Fitzpatrick D.A."/>
            <person name="Frisvad J.C."/>
            <person name="Nielsen K.L."/>
        </authorList>
    </citation>
    <scope>NUCLEOTIDE SEQUENCE</scope>
    <source>
        <strain evidence="9">IBT 12815</strain>
    </source>
</reference>
<evidence type="ECO:0000259" key="8">
    <source>
        <dbReference type="PROSITE" id="PS50048"/>
    </source>
</evidence>
<keyword evidence="3" id="KW-0805">Transcription regulation</keyword>
<dbReference type="Proteomes" id="UP001213799">
    <property type="component" value="Unassembled WGS sequence"/>
</dbReference>
<dbReference type="InterPro" id="IPR007219">
    <property type="entry name" value="XnlR_reg_dom"/>
</dbReference>
<feature type="region of interest" description="Disordered" evidence="7">
    <location>
        <begin position="140"/>
        <end position="166"/>
    </location>
</feature>
<evidence type="ECO:0000313" key="10">
    <source>
        <dbReference type="Proteomes" id="UP001213799"/>
    </source>
</evidence>
<dbReference type="PROSITE" id="PS50048">
    <property type="entry name" value="ZN2_CY6_FUNGAL_2"/>
    <property type="match status" value="1"/>
</dbReference>
<dbReference type="GO" id="GO:0003677">
    <property type="term" value="F:DNA binding"/>
    <property type="evidence" value="ECO:0007669"/>
    <property type="project" value="UniProtKB-KW"/>
</dbReference>
<reference evidence="9" key="2">
    <citation type="submission" date="2023-01" db="EMBL/GenBank/DDBJ databases">
        <authorList>
            <person name="Petersen C."/>
        </authorList>
    </citation>
    <scope>NUCLEOTIDE SEQUENCE</scope>
    <source>
        <strain evidence="9">IBT 12815</strain>
    </source>
</reference>
<keyword evidence="4" id="KW-0238">DNA-binding</keyword>
<feature type="region of interest" description="Disordered" evidence="7">
    <location>
        <begin position="1"/>
        <end position="34"/>
    </location>
</feature>
<dbReference type="AlphaFoldDB" id="A0AAD6E5N3"/>
<dbReference type="RefSeq" id="XP_056752189.1">
    <property type="nucleotide sequence ID" value="XM_056896404.1"/>
</dbReference>
<dbReference type="GO" id="GO:0008270">
    <property type="term" value="F:zinc ion binding"/>
    <property type="evidence" value="ECO:0007669"/>
    <property type="project" value="InterPro"/>
</dbReference>
<organism evidence="9 10">
    <name type="scientific">Penicillium hordei</name>
    <dbReference type="NCBI Taxonomy" id="40994"/>
    <lineage>
        <taxon>Eukaryota</taxon>
        <taxon>Fungi</taxon>
        <taxon>Dikarya</taxon>
        <taxon>Ascomycota</taxon>
        <taxon>Pezizomycotina</taxon>
        <taxon>Eurotiomycetes</taxon>
        <taxon>Eurotiomycetidae</taxon>
        <taxon>Eurotiales</taxon>
        <taxon>Aspergillaceae</taxon>
        <taxon>Penicillium</taxon>
    </lineage>
</organism>
<dbReference type="Pfam" id="PF04082">
    <property type="entry name" value="Fungal_trans"/>
    <property type="match status" value="1"/>
</dbReference>
<feature type="domain" description="Zn(2)-C6 fungal-type" evidence="8">
    <location>
        <begin position="35"/>
        <end position="66"/>
    </location>
</feature>
<dbReference type="Pfam" id="PF00172">
    <property type="entry name" value="Zn_clus"/>
    <property type="match status" value="1"/>
</dbReference>
<keyword evidence="6" id="KW-0539">Nucleus</keyword>
<dbReference type="PANTHER" id="PTHR31001:SF74">
    <property type="entry name" value="ZN(II)2CYS6 TRANSCRIPTION FACTOR (EUROFUNG)"/>
    <property type="match status" value="1"/>
</dbReference>
<keyword evidence="2" id="KW-0479">Metal-binding</keyword>